<evidence type="ECO:0000259" key="12">
    <source>
        <dbReference type="PROSITE" id="PS50262"/>
    </source>
</evidence>
<feature type="transmembrane region" description="Helical" evidence="11">
    <location>
        <begin position="311"/>
        <end position="329"/>
    </location>
</feature>
<reference evidence="13" key="2">
    <citation type="submission" date="2021-03" db="UniProtKB">
        <authorList>
            <consortium name="Ensembl"/>
        </authorList>
    </citation>
    <scope>IDENTIFICATION</scope>
</reference>
<evidence type="ECO:0000256" key="2">
    <source>
        <dbReference type="ARBA" id="ARBA00010663"/>
    </source>
</evidence>
<evidence type="ECO:0000256" key="10">
    <source>
        <dbReference type="ARBA" id="ARBA00023224"/>
    </source>
</evidence>
<dbReference type="Gene3D" id="1.20.1070.10">
    <property type="entry name" value="Rhodopsin 7-helix transmembrane proteins"/>
    <property type="match status" value="1"/>
</dbReference>
<evidence type="ECO:0000256" key="3">
    <source>
        <dbReference type="ARBA" id="ARBA00022475"/>
    </source>
</evidence>
<accession>A0A803K878</accession>
<evidence type="ECO:0000256" key="8">
    <source>
        <dbReference type="ARBA" id="ARBA00023136"/>
    </source>
</evidence>
<keyword evidence="10 11" id="KW-0807">Transducer</keyword>
<evidence type="ECO:0000256" key="9">
    <source>
        <dbReference type="ARBA" id="ARBA00023170"/>
    </source>
</evidence>
<evidence type="ECO:0000256" key="1">
    <source>
        <dbReference type="ARBA" id="ARBA00004651"/>
    </source>
</evidence>
<keyword evidence="9 11" id="KW-0675">Receptor</keyword>
<feature type="transmembrane region" description="Helical" evidence="11">
    <location>
        <begin position="202"/>
        <end position="219"/>
    </location>
</feature>
<keyword evidence="6 11" id="KW-1133">Transmembrane helix</keyword>
<dbReference type="InterPro" id="IPR004072">
    <property type="entry name" value="Vmron_rcpt_1"/>
</dbReference>
<dbReference type="SUPFAM" id="SSF81321">
    <property type="entry name" value="Family A G protein-coupled receptor-like"/>
    <property type="match status" value="1"/>
</dbReference>
<dbReference type="FunFam" id="1.20.1070.10:FF:000300">
    <property type="entry name" value="Vomeronasal type-1 receptor"/>
    <property type="match status" value="1"/>
</dbReference>
<dbReference type="GO" id="GO:0016503">
    <property type="term" value="F:pheromone receptor activity"/>
    <property type="evidence" value="ECO:0007669"/>
    <property type="project" value="InterPro"/>
</dbReference>
<dbReference type="AlphaFoldDB" id="A0A803K878"/>
<proteinExistence type="inferred from homology"/>
<evidence type="ECO:0000256" key="11">
    <source>
        <dbReference type="RuleBase" id="RU364061"/>
    </source>
</evidence>
<keyword evidence="7 11" id="KW-0297">G-protein coupled receptor</keyword>
<feature type="transmembrane region" description="Helical" evidence="11">
    <location>
        <begin position="277"/>
        <end position="299"/>
    </location>
</feature>
<feature type="domain" description="G-protein coupled receptors family 1 profile" evidence="12">
    <location>
        <begin position="63"/>
        <end position="327"/>
    </location>
</feature>
<feature type="transmembrane region" description="Helical" evidence="11">
    <location>
        <begin position="169"/>
        <end position="190"/>
    </location>
</feature>
<keyword evidence="4 11" id="KW-0589">Pheromone response</keyword>
<comment type="subcellular location">
    <subcellularLocation>
        <location evidence="1 11">Cell membrane</location>
        <topology evidence="1 11">Multi-pass membrane protein</topology>
    </subcellularLocation>
</comment>
<evidence type="ECO:0000256" key="4">
    <source>
        <dbReference type="ARBA" id="ARBA00022507"/>
    </source>
</evidence>
<dbReference type="Pfam" id="PF03402">
    <property type="entry name" value="V1R"/>
    <property type="match status" value="1"/>
</dbReference>
<dbReference type="GeneTree" id="ENSGT01030000234553"/>
<sequence length="364" mass="40734">MFSVVLLGLVDTNYCFTVINVGSYSALSRISSLVEPLQIKLMDINLLSKAAFFLFLVIIGIPANSYIVLKFIFIKMVEKKFLPTNIILTALALMNLLIVFSRVILQYLNAIGVENLLDDTQCKLSVYTYRVSRSMSISTTTFLSCYQCILIAPSSGIWSYLKQKVTPNVLAITICLLVINIILDPSSGLYAQAKKNSTASPYTLYLVYCNMAFGTYNNYIANGSLFATRDFLLVGLMALASTYIVYILIKHKRSVKDIRSSSRAQGKSAEDKASRAVIMLVILYVLLFGFDNCMWIYTLTLTRVTNDMNDARIALACSYSALSPIVIIANNPKLQPRFKWLEQRKTLNENHKKVVDGNLKVASE</sequence>
<dbReference type="GO" id="GO:0005886">
    <property type="term" value="C:plasma membrane"/>
    <property type="evidence" value="ECO:0007669"/>
    <property type="project" value="UniProtKB-SubCell"/>
</dbReference>
<feature type="transmembrane region" description="Helical" evidence="11">
    <location>
        <begin position="52"/>
        <end position="74"/>
    </location>
</feature>
<dbReference type="InterPro" id="IPR017452">
    <property type="entry name" value="GPCR_Rhodpsn_7TM"/>
</dbReference>
<dbReference type="PROSITE" id="PS50262">
    <property type="entry name" value="G_PROTEIN_RECEP_F1_2"/>
    <property type="match status" value="1"/>
</dbReference>
<name>A0A803K878_XENTR</name>
<feature type="transmembrane region" description="Helical" evidence="11">
    <location>
        <begin position="86"/>
        <end position="108"/>
    </location>
</feature>
<gene>
    <name evidence="13" type="primary">LOC116408811</name>
</gene>
<dbReference type="PANTHER" id="PTHR24062">
    <property type="entry name" value="VOMERONASAL TYPE-1 RECEPTOR"/>
    <property type="match status" value="1"/>
</dbReference>
<evidence type="ECO:0000256" key="6">
    <source>
        <dbReference type="ARBA" id="ARBA00022989"/>
    </source>
</evidence>
<protein>
    <recommendedName>
        <fullName evidence="11">Vomeronasal type-1 receptor</fullName>
    </recommendedName>
</protein>
<dbReference type="Ensembl" id="ENSXETT00000120726">
    <property type="protein sequence ID" value="ENSXETP00000116589"/>
    <property type="gene ID" value="ENSXETG00000046165"/>
</dbReference>
<dbReference type="InParanoid" id="A0A803K878"/>
<evidence type="ECO:0000256" key="7">
    <source>
        <dbReference type="ARBA" id="ARBA00023040"/>
    </source>
</evidence>
<keyword evidence="5 11" id="KW-0812">Transmembrane</keyword>
<feature type="transmembrane region" description="Helical" evidence="11">
    <location>
        <begin position="231"/>
        <end position="249"/>
    </location>
</feature>
<comment type="similarity">
    <text evidence="2 11">Belongs to the G-protein coupled receptor 1 family.</text>
</comment>
<dbReference type="FunCoup" id="A0A803K878">
    <property type="interactions" value="4"/>
</dbReference>
<evidence type="ECO:0000256" key="5">
    <source>
        <dbReference type="ARBA" id="ARBA00022692"/>
    </source>
</evidence>
<dbReference type="GO" id="GO:0019236">
    <property type="term" value="P:response to pheromone"/>
    <property type="evidence" value="ECO:0007669"/>
    <property type="project" value="UniProtKB-KW"/>
</dbReference>
<keyword evidence="8 11" id="KW-0472">Membrane</keyword>
<keyword evidence="3 11" id="KW-1003">Cell membrane</keyword>
<evidence type="ECO:0000313" key="13">
    <source>
        <dbReference type="Ensembl" id="ENSXETP00000116589"/>
    </source>
</evidence>
<organism evidence="13">
    <name type="scientific">Xenopus tropicalis</name>
    <name type="common">Western clawed frog</name>
    <name type="synonym">Silurana tropicalis</name>
    <dbReference type="NCBI Taxonomy" id="8364"/>
    <lineage>
        <taxon>Eukaryota</taxon>
        <taxon>Metazoa</taxon>
        <taxon>Chordata</taxon>
        <taxon>Craniata</taxon>
        <taxon>Vertebrata</taxon>
        <taxon>Euteleostomi</taxon>
        <taxon>Amphibia</taxon>
        <taxon>Batrachia</taxon>
        <taxon>Anura</taxon>
        <taxon>Pipoidea</taxon>
        <taxon>Pipidae</taxon>
        <taxon>Xenopodinae</taxon>
        <taxon>Xenopus</taxon>
        <taxon>Silurana</taxon>
    </lineage>
</organism>
<reference evidence="13" key="1">
    <citation type="journal article" date="2010" name="Science">
        <title>The genome of the Western clawed frog Xenopus tropicalis.</title>
        <authorList>
            <person name="Hellsten U."/>
            <person name="Harland R.M."/>
            <person name="Gilchrist M.J."/>
            <person name="Hendrix D."/>
            <person name="Jurka J."/>
            <person name="Kapitonov V."/>
            <person name="Ovcharenko I."/>
            <person name="Putnam N.H."/>
            <person name="Shu S."/>
            <person name="Taher L."/>
            <person name="Blitz I.L."/>
            <person name="Blumberg B."/>
            <person name="Dichmann D.S."/>
            <person name="Dubchak I."/>
            <person name="Amaya E."/>
            <person name="Detter J.C."/>
            <person name="Fletcher R."/>
            <person name="Gerhard D.S."/>
            <person name="Goodstein D."/>
            <person name="Graves T."/>
            <person name="Grigoriev I.V."/>
            <person name="Grimwood J."/>
            <person name="Kawashima T."/>
            <person name="Lindquist E."/>
            <person name="Lucas S.M."/>
            <person name="Mead P.E."/>
            <person name="Mitros T."/>
            <person name="Ogino H."/>
            <person name="Ohta Y."/>
            <person name="Poliakov A.V."/>
            <person name="Pollet N."/>
            <person name="Robert J."/>
            <person name="Salamov A."/>
            <person name="Sater A.K."/>
            <person name="Schmutz J."/>
            <person name="Terry A."/>
            <person name="Vize P.D."/>
            <person name="Warren W.C."/>
            <person name="Wells D."/>
            <person name="Wills A."/>
            <person name="Wilson R.K."/>
            <person name="Zimmerman L.B."/>
            <person name="Zorn A.M."/>
            <person name="Grainger R."/>
            <person name="Grammer T."/>
            <person name="Khokha M.K."/>
            <person name="Richardson P.M."/>
            <person name="Rokhsar D.S."/>
        </authorList>
    </citation>
    <scope>NUCLEOTIDE SEQUENCE [LARGE SCALE GENOMIC DNA]</scope>
    <source>
        <strain evidence="13">Nigerian</strain>
    </source>
</reference>